<keyword evidence="4" id="KW-1185">Reference proteome</keyword>
<proteinExistence type="predicted"/>
<gene>
    <name evidence="3" type="ORF">HANVADRAFT_329</name>
</gene>
<feature type="domain" description="BEACH" evidence="1">
    <location>
        <begin position="1415"/>
        <end position="1709"/>
    </location>
</feature>
<organism evidence="3 4">
    <name type="scientific">Hanseniaspora valbyensis NRRL Y-1626</name>
    <dbReference type="NCBI Taxonomy" id="766949"/>
    <lineage>
        <taxon>Eukaryota</taxon>
        <taxon>Fungi</taxon>
        <taxon>Dikarya</taxon>
        <taxon>Ascomycota</taxon>
        <taxon>Saccharomycotina</taxon>
        <taxon>Saccharomycetes</taxon>
        <taxon>Saccharomycodales</taxon>
        <taxon>Saccharomycodaceae</taxon>
        <taxon>Hanseniaspora</taxon>
    </lineage>
</organism>
<dbReference type="SUPFAM" id="SSF81837">
    <property type="entry name" value="BEACH domain"/>
    <property type="match status" value="1"/>
</dbReference>
<dbReference type="Gene3D" id="1.10.1540.10">
    <property type="entry name" value="BEACH domain"/>
    <property type="match status" value="1"/>
</dbReference>
<protein>
    <submittedName>
        <fullName evidence="3">Beach-domain-containing protein</fullName>
    </submittedName>
</protein>
<sequence length="1968" mass="229604">MSEKESMFEFLLENILLLETKSNTIVPEALKHVINYEIHEIISEIQDKTLLDKNMFLHLMNEFVIKWDYSNIRSRENTKEEYLDLSWKEMFLQQNTDLIFLINNLINVSLFNKINLKNSLLMELIGDLKNQIKILDQHSTEYKHKYKLLLNLLEHAVKPFHITNNTENFDLLDLSIFADLHDTKKTDVGDFLLINDSFIKLHDNISINSCSVFLTFLCPNINCNTFTILKFKTDQKEILINISSNGLSIVENLCDVFEQKSDIKLLINEEFDINEYSLNLLCIEFVDHKIKIMINNEQNIYTRCKLDGNVSMSIGDVQTPHQNKAIILYDCAVFNDHKKLICKLDLDTLGNTTKNLSDYQNNKNGLFISKDKSLIIECYNSINFFNRIVYLIQSSNSDDFFKQILPILFYYKEQLLQYINLEESNNKRKSFYDIIFLNINLKIDKFGDIDFALTLIFDFIQSKDYIFEDYDFYKNVSQFIFNWKHLNKKHYLLIINKLHMFFELGNPENRIHNINWIENHIDILDSFFTHLDFLANKDIEINSAIYILLTSFLQSCFESFNNIITNHLLQYCIYKLSLKHESRLQLTEIIIESLINNIILFDKTDYNEFKPVFSDELTSSLITSCIKNSDTVPVLLFEKCFLLYLCINKLTDRSCKLFLKNSPPKLLGYALLLDEQGKDQYLKSFCKILFLGSFDIQHSSETAFIGCSVLEMFDSDRYWNHINKDFTELHLLLLKIMSTCLKNQNEFFIDRYCQLFNIMTMNKKYLIKVFENDCKVLMSLVSLSISLHETDNLKVNKCIANFFVQSIINLNFKNFAKIINILNQDNYDNTNVNFTKNTRVWISLEILPLVFKSLNSMDINKNCDTYVSNLKTICLVSSDVLLKFKTSNEFKINFLKCIFPLLESTNTDNGSIKLLIAKLLEIVCNKDNTLNENLMNLIIENQHLILSSEANMPYFIQFICFAILNYLLTNQMKEEKFAFINILLHTFMTNLKNNSVYAITAFILKDYNMKKLLEKLTLIESDFLIEQFVENETTFKKYLKKVGNEFIFEEPPLKHIIKQKRLSQQNDITLAQQIYKQENLNSCKIQRFILKAESKNKQIRKMDYQDAIESAEQNIKNNLSFLNILKTCFSTKISLQDNEMRMSLYRGFNKMMQRKILSPQNVNTGDKIDYDLFFSDYLTEEKQNFNENFMKEDIEKPALNGNDLLLLSNENITISQNRKILKKLSLNETIKNIWNVCIVTGVTIENGVLILTDSSILFYKQYYYRVDSSSIIKRCEMTAEEEGSLIALKFEDSDFKSDNEKAIGNLIQEDFIKIYKPDISFCLKRVFVFKDIACEFFNKYNKSYFFTFVNKNFRDKFYGEIHKSSFFNKTVEITDESNMFGNVFKSINLETSDIINKNGIGKFSFSSKISSVVQSLMSEDATLDSLAKDWQSGKISNFFYLMAINFYAGRSFNDITQYPIFPWVISDYESESLNLHDPKTFRDLKKPMGAQSSKRLANFVERYKAVEELNDERTPPFHYGTHYSSAMIVASYLIRLEPFTSSFKILQGGNFGPSDRIFNSIERTWESASKELTTDVRELIPEFYFLPDFLENVNNLDFGISQNGSTVNNVKLPGWCYNKSSVFIQKNMESLESDYVSENLNHWIDLIFGFKQRGKEAKEAVNVFNQLSYSGVAKIDDIVDKNEVELVTNIIHNFGQTPLQLFDMPHIEKDINYFNKNIITINTELKSFEPDKNIIPDYKDCQELVPITCVIKIDNNCYVVGNIFGVIKKKTNGKNKNNSRILFGKAHIKPITNLLYSENFDVLISLDSDGICLKWVLSSMDLINRLTFDICDNIILSNYSSNIIYKKQNNYILATFNGSILNDDVLADIGNVSIVEFADVATAVKKKLPHIIDYLLMVINFEIYLYEIVVNEKGEYILNKKETKINTEGKIPTKLEGLIILDDCNNNQLHLSLKFETKEDELIKWFEF</sequence>
<dbReference type="SMART" id="SM01026">
    <property type="entry name" value="Beach"/>
    <property type="match status" value="1"/>
</dbReference>
<dbReference type="PROSITE" id="PS50197">
    <property type="entry name" value="BEACH"/>
    <property type="match status" value="1"/>
</dbReference>
<dbReference type="Pfam" id="PF02138">
    <property type="entry name" value="Beach"/>
    <property type="match status" value="1"/>
</dbReference>
<evidence type="ECO:0000259" key="1">
    <source>
        <dbReference type="PROSITE" id="PS50197"/>
    </source>
</evidence>
<dbReference type="EMBL" id="LXPE01000002">
    <property type="protein sequence ID" value="OBA28694.1"/>
    <property type="molecule type" value="Genomic_DNA"/>
</dbReference>
<dbReference type="CDD" id="cd06071">
    <property type="entry name" value="Beach"/>
    <property type="match status" value="1"/>
</dbReference>
<dbReference type="Proteomes" id="UP000092321">
    <property type="component" value="Unassembled WGS sequence"/>
</dbReference>
<feature type="domain" description="BEACH-type PH" evidence="2">
    <location>
        <begin position="1225"/>
        <end position="1362"/>
    </location>
</feature>
<dbReference type="InterPro" id="IPR036372">
    <property type="entry name" value="BEACH_dom_sf"/>
</dbReference>
<accession>A0A1B7TIY3</accession>
<comment type="caution">
    <text evidence="3">The sequence shown here is derived from an EMBL/GenBank/DDBJ whole genome shotgun (WGS) entry which is preliminary data.</text>
</comment>
<dbReference type="InterPro" id="IPR050865">
    <property type="entry name" value="BEACH_Domain"/>
</dbReference>
<evidence type="ECO:0000259" key="2">
    <source>
        <dbReference type="PROSITE" id="PS51783"/>
    </source>
</evidence>
<name>A0A1B7TIY3_9ASCO</name>
<reference evidence="4" key="1">
    <citation type="journal article" date="2016" name="Proc. Natl. Acad. Sci. U.S.A.">
        <title>Comparative genomics of biotechnologically important yeasts.</title>
        <authorList>
            <person name="Riley R."/>
            <person name="Haridas S."/>
            <person name="Wolfe K.H."/>
            <person name="Lopes M.R."/>
            <person name="Hittinger C.T."/>
            <person name="Goeker M."/>
            <person name="Salamov A.A."/>
            <person name="Wisecaver J.H."/>
            <person name="Long T.M."/>
            <person name="Calvey C.H."/>
            <person name="Aerts A.L."/>
            <person name="Barry K.W."/>
            <person name="Choi C."/>
            <person name="Clum A."/>
            <person name="Coughlan A.Y."/>
            <person name="Deshpande S."/>
            <person name="Douglass A.P."/>
            <person name="Hanson S.J."/>
            <person name="Klenk H.-P."/>
            <person name="LaButti K.M."/>
            <person name="Lapidus A."/>
            <person name="Lindquist E.A."/>
            <person name="Lipzen A.M."/>
            <person name="Meier-Kolthoff J.P."/>
            <person name="Ohm R.A."/>
            <person name="Otillar R.P."/>
            <person name="Pangilinan J.L."/>
            <person name="Peng Y."/>
            <person name="Rokas A."/>
            <person name="Rosa C.A."/>
            <person name="Scheuner C."/>
            <person name="Sibirny A.A."/>
            <person name="Slot J.C."/>
            <person name="Stielow J.B."/>
            <person name="Sun H."/>
            <person name="Kurtzman C.P."/>
            <person name="Blackwell M."/>
            <person name="Grigoriev I.V."/>
            <person name="Jeffries T.W."/>
        </authorList>
    </citation>
    <scope>NUCLEOTIDE SEQUENCE [LARGE SCALE GENOMIC DNA]</scope>
    <source>
        <strain evidence="4">NRRL Y-1626</strain>
    </source>
</reference>
<dbReference type="InterPro" id="IPR000409">
    <property type="entry name" value="BEACH_dom"/>
</dbReference>
<dbReference type="PANTHER" id="PTHR13743">
    <property type="entry name" value="BEIGE/BEACH-RELATED"/>
    <property type="match status" value="1"/>
</dbReference>
<dbReference type="InterPro" id="IPR023362">
    <property type="entry name" value="PH-BEACH_dom"/>
</dbReference>
<evidence type="ECO:0000313" key="4">
    <source>
        <dbReference type="Proteomes" id="UP000092321"/>
    </source>
</evidence>
<evidence type="ECO:0000313" key="3">
    <source>
        <dbReference type="EMBL" id="OBA28694.1"/>
    </source>
</evidence>
<dbReference type="SUPFAM" id="SSF50729">
    <property type="entry name" value="PH domain-like"/>
    <property type="match status" value="1"/>
</dbReference>
<dbReference type="OrthoDB" id="26681at2759"/>
<dbReference type="PROSITE" id="PS51783">
    <property type="entry name" value="PH_BEACH"/>
    <property type="match status" value="1"/>
</dbReference>
<dbReference type="PANTHER" id="PTHR13743:SF123">
    <property type="entry name" value="PROTEIN FAN"/>
    <property type="match status" value="1"/>
</dbReference>